<dbReference type="Proteomes" id="UP000238176">
    <property type="component" value="Unassembled WGS sequence"/>
</dbReference>
<accession>A0A2T0UL52</accession>
<evidence type="ECO:0000259" key="2">
    <source>
        <dbReference type="Pfam" id="PF05729"/>
    </source>
</evidence>
<name>A0A2T0UL52_9ACTN</name>
<evidence type="ECO:0000313" key="4">
    <source>
        <dbReference type="Proteomes" id="UP000238176"/>
    </source>
</evidence>
<dbReference type="Gene3D" id="3.40.50.300">
    <property type="entry name" value="P-loop containing nucleotide triphosphate hydrolases"/>
    <property type="match status" value="1"/>
</dbReference>
<reference evidence="3 4" key="1">
    <citation type="submission" date="2018-03" db="EMBL/GenBank/DDBJ databases">
        <title>Genomic Encyclopedia of Type Strains, Phase III (KMG-III): the genomes of soil and plant-associated and newly described type strains.</title>
        <authorList>
            <person name="Whitman W."/>
        </authorList>
    </citation>
    <scope>NUCLEOTIDE SEQUENCE [LARGE SCALE GENOMIC DNA]</scope>
    <source>
        <strain evidence="3 4">CGMCC 4.7067</strain>
    </source>
</reference>
<gene>
    <name evidence="3" type="ORF">B0I28_105370</name>
</gene>
<dbReference type="RefSeq" id="WP_181245802.1">
    <property type="nucleotide sequence ID" value="NZ_PVTJ01000005.1"/>
</dbReference>
<feature type="domain" description="NACHT" evidence="2">
    <location>
        <begin position="140"/>
        <end position="306"/>
    </location>
</feature>
<proteinExistence type="predicted"/>
<sequence>MAENPPDAEQRAFRTAIGEALARIDHGERGAADLSGVSRGTWSDTKKGKTVPKPPTWQKMKALLRSNQVRMPGTDWDALYWAARSEKDKLLKQPGQKPAPSPGRHFLGGLDSIQSFALPIVDRLGLVRDKVPDWDEGTGRIVFAIGEGGLGKSILLKQAAEKLAEPRRPGGGVVVAVACGRIGSTEDLTEVQGADAAFARAAAVPEPESGIVKALERLRDKHGSVHLLIDTLDVVATEHTAHALRELLRRCARHARLFATCRKREYSELFTPDPGAPWNDGEPPALITMPDLSEDEIVEWAERYVSELDLPLPQRERFIGSLSDPARARTIKRICAVPLRLAMTCRLFSDKGRLPADLTITGLYEAYWIQRIARDRHNMRTSRSKRQEGAAFALAELVLDLNPDRLTLAVALDGWDASIGALVSDGVVLDRGGRYEFFHQTFAEFAIAVLLAQRAEDARLVLLRSELDDASSRMWPIALHLMLLQETPESRHEELLQYVPIDSPLGSQYHLLSASTRGVPERLEAVFAQIARRDDVLMRSMAGLLGDAHPDCAEAALTICIWFLTSHSDRYLIDISRAIGALLLHLPPEQQRDRLATTLDLIEDIRPGIPMDTWVNVPYYLVEYLCKVEMDSALFSLLCKRYEQLGPRGQRELLTAALKSRAAEPSRIAVLAEPMLSASPPDIGSAEGVELLRWCMDDPGVRQKFGWGDWTVLLETELPDPWDAMQIRLVRELCRDDGIRDELMSLVLSDAPVSFPKRWTNTAKFVADDFPSEVGTALGGIPGDAGRSAIGKALALAKHVSGVLPKQDRLALIEAFIPHTSADPRQVWTALIQLAGADVDLHEELLDSFYRADREMHPLQSGEKPNGDWTAVRLSPIGSWLRTAPVEFLFRQRERFRTMLPAAGGDEMLRRARFEGRIAHLDQQARAWLSDQIMKGTNASAALRGLEEADRTEQEPDTATTAWRCALLRTPHTDVAIKLANFLADPDATPGTLLSGLTLDTDGSETPLSDLLTAAATGRLKAALDSGEHTNLVKALLSLVFRIDESHPLDPELVKEIVTGTAAPVIRLNAEPRPFWPGESASEASTSFARWSTSVRKIGLIRLPFEDIRPTVESVLTGWDCAGLGTPNRRRTASLIRSVLDRSPNFAAWLEKRLWPAATSATKHAIAEAIVIHERAVPGNRALRLSQREDCPHDVRMFIHKKLETQT</sequence>
<organism evidence="3 4">
    <name type="scientific">Glycomyces artemisiae</name>
    <dbReference type="NCBI Taxonomy" id="1076443"/>
    <lineage>
        <taxon>Bacteria</taxon>
        <taxon>Bacillati</taxon>
        <taxon>Actinomycetota</taxon>
        <taxon>Actinomycetes</taxon>
        <taxon>Glycomycetales</taxon>
        <taxon>Glycomycetaceae</taxon>
        <taxon>Glycomyces</taxon>
    </lineage>
</organism>
<dbReference type="AlphaFoldDB" id="A0A2T0UL52"/>
<dbReference type="InterPro" id="IPR027417">
    <property type="entry name" value="P-loop_NTPase"/>
</dbReference>
<feature type="region of interest" description="Disordered" evidence="1">
    <location>
        <begin position="28"/>
        <end position="55"/>
    </location>
</feature>
<dbReference type="InterPro" id="IPR007111">
    <property type="entry name" value="NACHT_NTPase"/>
</dbReference>
<dbReference type="EMBL" id="PVTJ01000005">
    <property type="protein sequence ID" value="PRY58655.1"/>
    <property type="molecule type" value="Genomic_DNA"/>
</dbReference>
<dbReference type="Pfam" id="PF05729">
    <property type="entry name" value="NACHT"/>
    <property type="match status" value="1"/>
</dbReference>
<dbReference type="SUPFAM" id="SSF52540">
    <property type="entry name" value="P-loop containing nucleoside triphosphate hydrolases"/>
    <property type="match status" value="1"/>
</dbReference>
<comment type="caution">
    <text evidence="3">The sequence shown here is derived from an EMBL/GenBank/DDBJ whole genome shotgun (WGS) entry which is preliminary data.</text>
</comment>
<protein>
    <submittedName>
        <fullName evidence="3">NACHT domain-containing protein</fullName>
    </submittedName>
</protein>
<evidence type="ECO:0000256" key="1">
    <source>
        <dbReference type="SAM" id="MobiDB-lite"/>
    </source>
</evidence>
<evidence type="ECO:0000313" key="3">
    <source>
        <dbReference type="EMBL" id="PRY58655.1"/>
    </source>
</evidence>
<keyword evidence="4" id="KW-1185">Reference proteome</keyword>